<dbReference type="EMBL" id="MU001690">
    <property type="protein sequence ID" value="KAF2454576.1"/>
    <property type="molecule type" value="Genomic_DNA"/>
</dbReference>
<name>A0A6A6NS86_9PEZI</name>
<proteinExistence type="predicted"/>
<reference evidence="2" key="1">
    <citation type="journal article" date="2020" name="Stud. Mycol.">
        <title>101 Dothideomycetes genomes: a test case for predicting lifestyles and emergence of pathogens.</title>
        <authorList>
            <person name="Haridas S."/>
            <person name="Albert R."/>
            <person name="Binder M."/>
            <person name="Bloem J."/>
            <person name="Labutti K."/>
            <person name="Salamov A."/>
            <person name="Andreopoulos B."/>
            <person name="Baker S."/>
            <person name="Barry K."/>
            <person name="Bills G."/>
            <person name="Bluhm B."/>
            <person name="Cannon C."/>
            <person name="Castanera R."/>
            <person name="Culley D."/>
            <person name="Daum C."/>
            <person name="Ezra D."/>
            <person name="Gonzalez J."/>
            <person name="Henrissat B."/>
            <person name="Kuo A."/>
            <person name="Liang C."/>
            <person name="Lipzen A."/>
            <person name="Lutzoni F."/>
            <person name="Magnuson J."/>
            <person name="Mondo S."/>
            <person name="Nolan M."/>
            <person name="Ohm R."/>
            <person name="Pangilinan J."/>
            <person name="Park H.-J."/>
            <person name="Ramirez L."/>
            <person name="Alfaro M."/>
            <person name="Sun H."/>
            <person name="Tritt A."/>
            <person name="Yoshinaga Y."/>
            <person name="Zwiers L.-H."/>
            <person name="Turgeon B."/>
            <person name="Goodwin S."/>
            <person name="Spatafora J."/>
            <person name="Crous P."/>
            <person name="Grigoriev I."/>
        </authorList>
    </citation>
    <scope>NUCLEOTIDE SEQUENCE</scope>
    <source>
        <strain evidence="2">ATCC 16933</strain>
    </source>
</reference>
<feature type="region of interest" description="Disordered" evidence="1">
    <location>
        <begin position="1"/>
        <end position="36"/>
    </location>
</feature>
<feature type="region of interest" description="Disordered" evidence="1">
    <location>
        <begin position="61"/>
        <end position="123"/>
    </location>
</feature>
<keyword evidence="3" id="KW-1185">Reference proteome</keyword>
<organism evidence="2 3">
    <name type="scientific">Lineolata rhizophorae</name>
    <dbReference type="NCBI Taxonomy" id="578093"/>
    <lineage>
        <taxon>Eukaryota</taxon>
        <taxon>Fungi</taxon>
        <taxon>Dikarya</taxon>
        <taxon>Ascomycota</taxon>
        <taxon>Pezizomycotina</taxon>
        <taxon>Dothideomycetes</taxon>
        <taxon>Dothideomycetes incertae sedis</taxon>
        <taxon>Lineolatales</taxon>
        <taxon>Lineolataceae</taxon>
        <taxon>Lineolata</taxon>
    </lineage>
</organism>
<accession>A0A6A6NS86</accession>
<dbReference type="Proteomes" id="UP000799766">
    <property type="component" value="Unassembled WGS sequence"/>
</dbReference>
<evidence type="ECO:0000313" key="3">
    <source>
        <dbReference type="Proteomes" id="UP000799766"/>
    </source>
</evidence>
<sequence length="123" mass="12900">MRAPQAPRFGQPPPPANVGNDGRLKQACSSQGPPARSFLNRVCSLPSPTHFLPLLAVASRVPSPPSQLHRRSAPQVRGAHAPHPEQLQPECRRRLAATSAGPRRGLSASGAPHAALLGLPVPS</sequence>
<protein>
    <submittedName>
        <fullName evidence="2">Uncharacterized protein</fullName>
    </submittedName>
</protein>
<evidence type="ECO:0000256" key="1">
    <source>
        <dbReference type="SAM" id="MobiDB-lite"/>
    </source>
</evidence>
<gene>
    <name evidence="2" type="ORF">BDY21DRAFT_352186</name>
</gene>
<evidence type="ECO:0000313" key="2">
    <source>
        <dbReference type="EMBL" id="KAF2454576.1"/>
    </source>
</evidence>
<dbReference type="AlphaFoldDB" id="A0A6A6NS86"/>